<evidence type="ECO:0000313" key="3">
    <source>
        <dbReference type="Proteomes" id="UP001472677"/>
    </source>
</evidence>
<gene>
    <name evidence="2" type="ORF">V6N12_034636</name>
</gene>
<evidence type="ECO:0000256" key="1">
    <source>
        <dbReference type="SAM" id="SignalP"/>
    </source>
</evidence>
<organism evidence="2 3">
    <name type="scientific">Hibiscus sabdariffa</name>
    <name type="common">roselle</name>
    <dbReference type="NCBI Taxonomy" id="183260"/>
    <lineage>
        <taxon>Eukaryota</taxon>
        <taxon>Viridiplantae</taxon>
        <taxon>Streptophyta</taxon>
        <taxon>Embryophyta</taxon>
        <taxon>Tracheophyta</taxon>
        <taxon>Spermatophyta</taxon>
        <taxon>Magnoliopsida</taxon>
        <taxon>eudicotyledons</taxon>
        <taxon>Gunneridae</taxon>
        <taxon>Pentapetalae</taxon>
        <taxon>rosids</taxon>
        <taxon>malvids</taxon>
        <taxon>Malvales</taxon>
        <taxon>Malvaceae</taxon>
        <taxon>Malvoideae</taxon>
        <taxon>Hibiscus</taxon>
    </lineage>
</organism>
<name>A0ABR2DI84_9ROSI</name>
<feature type="chain" id="PRO_5046735771" description="Secreted protein" evidence="1">
    <location>
        <begin position="22"/>
        <end position="95"/>
    </location>
</feature>
<evidence type="ECO:0008006" key="4">
    <source>
        <dbReference type="Google" id="ProtNLM"/>
    </source>
</evidence>
<keyword evidence="3" id="KW-1185">Reference proteome</keyword>
<comment type="caution">
    <text evidence="2">The sequence shown here is derived from an EMBL/GenBank/DDBJ whole genome shotgun (WGS) entry which is preliminary data.</text>
</comment>
<dbReference type="EMBL" id="JBBPBM010000027">
    <property type="protein sequence ID" value="KAK8538932.1"/>
    <property type="molecule type" value="Genomic_DNA"/>
</dbReference>
<accession>A0ABR2DI84</accession>
<dbReference type="Proteomes" id="UP001472677">
    <property type="component" value="Unassembled WGS sequence"/>
</dbReference>
<proteinExistence type="predicted"/>
<keyword evidence="1" id="KW-0732">Signal</keyword>
<feature type="signal peptide" evidence="1">
    <location>
        <begin position="1"/>
        <end position="21"/>
    </location>
</feature>
<protein>
    <recommendedName>
        <fullName evidence="4">Secreted protein</fullName>
    </recommendedName>
</protein>
<reference evidence="2 3" key="1">
    <citation type="journal article" date="2024" name="G3 (Bethesda)">
        <title>Genome assembly of Hibiscus sabdariffa L. provides insights into metabolisms of medicinal natural products.</title>
        <authorList>
            <person name="Kim T."/>
        </authorList>
    </citation>
    <scope>NUCLEOTIDE SEQUENCE [LARGE SCALE GENOMIC DNA]</scope>
    <source>
        <strain evidence="2">TK-2024</strain>
        <tissue evidence="2">Old leaves</tissue>
    </source>
</reference>
<evidence type="ECO:0000313" key="2">
    <source>
        <dbReference type="EMBL" id="KAK8538932.1"/>
    </source>
</evidence>
<sequence length="95" mass="10625">MFGTMLSLLTGVLCRKPWVLGAKEGSTCFSLSWQPLECELVKINVDAGFMSDSGLASAAVVTIHPRRQLYFFLDPFSLDNRSCCLEVWGYFHVES</sequence>